<feature type="compositionally biased region" description="Polar residues" evidence="1">
    <location>
        <begin position="412"/>
        <end position="429"/>
    </location>
</feature>
<dbReference type="OrthoDB" id="5419922at2759"/>
<evidence type="ECO:0000313" key="3">
    <source>
        <dbReference type="Proteomes" id="UP000247810"/>
    </source>
</evidence>
<feature type="compositionally biased region" description="Basic and acidic residues" evidence="1">
    <location>
        <begin position="245"/>
        <end position="254"/>
    </location>
</feature>
<accession>A0A319DGP3</accession>
<feature type="region of interest" description="Disordered" evidence="1">
    <location>
        <begin position="64"/>
        <end position="193"/>
    </location>
</feature>
<feature type="region of interest" description="Disordered" evidence="1">
    <location>
        <begin position="205"/>
        <end position="227"/>
    </location>
</feature>
<feature type="compositionally biased region" description="Basic and acidic residues" evidence="1">
    <location>
        <begin position="148"/>
        <end position="157"/>
    </location>
</feature>
<keyword evidence="3" id="KW-1185">Reference proteome</keyword>
<feature type="compositionally biased region" description="Polar residues" evidence="1">
    <location>
        <begin position="547"/>
        <end position="566"/>
    </location>
</feature>
<feature type="region of interest" description="Disordered" evidence="1">
    <location>
        <begin position="534"/>
        <end position="582"/>
    </location>
</feature>
<feature type="region of interest" description="Disordered" evidence="1">
    <location>
        <begin position="1"/>
        <end position="41"/>
    </location>
</feature>
<feature type="compositionally biased region" description="Polar residues" evidence="1">
    <location>
        <begin position="179"/>
        <end position="190"/>
    </location>
</feature>
<feature type="region of interest" description="Disordered" evidence="1">
    <location>
        <begin position="311"/>
        <end position="354"/>
    </location>
</feature>
<dbReference type="Proteomes" id="UP000247810">
    <property type="component" value="Unassembled WGS sequence"/>
</dbReference>
<feature type="compositionally biased region" description="Polar residues" evidence="1">
    <location>
        <begin position="86"/>
        <end position="99"/>
    </location>
</feature>
<feature type="region of interest" description="Disordered" evidence="1">
    <location>
        <begin position="642"/>
        <end position="663"/>
    </location>
</feature>
<feature type="region of interest" description="Disordered" evidence="1">
    <location>
        <begin position="462"/>
        <end position="491"/>
    </location>
</feature>
<reference evidence="2 3" key="1">
    <citation type="submission" date="2018-02" db="EMBL/GenBank/DDBJ databases">
        <title>The genomes of Aspergillus section Nigri reveals drivers in fungal speciation.</title>
        <authorList>
            <consortium name="DOE Joint Genome Institute"/>
            <person name="Vesth T.C."/>
            <person name="Nybo J."/>
            <person name="Theobald S."/>
            <person name="Brandl J."/>
            <person name="Frisvad J.C."/>
            <person name="Nielsen K.F."/>
            <person name="Lyhne E.K."/>
            <person name="Kogle M.E."/>
            <person name="Kuo A."/>
            <person name="Riley R."/>
            <person name="Clum A."/>
            <person name="Nolan M."/>
            <person name="Lipzen A."/>
            <person name="Salamov A."/>
            <person name="Henrissat B."/>
            <person name="Wiebenga A."/>
            <person name="De vries R.P."/>
            <person name="Grigoriev I.V."/>
            <person name="Mortensen U.H."/>
            <person name="Andersen M.R."/>
            <person name="Baker S.E."/>
        </authorList>
    </citation>
    <scope>NUCLEOTIDE SEQUENCE [LARGE SCALE GENOMIC DNA]</scope>
    <source>
        <strain evidence="2 3">CBS 707.79</strain>
    </source>
</reference>
<dbReference type="VEuPathDB" id="FungiDB:BO71DRAFT_348650"/>
<feature type="compositionally biased region" description="Polar residues" evidence="1">
    <location>
        <begin position="371"/>
        <end position="394"/>
    </location>
</feature>
<feature type="region of interest" description="Disordered" evidence="1">
    <location>
        <begin position="594"/>
        <end position="622"/>
    </location>
</feature>
<feature type="compositionally biased region" description="Basic and acidic residues" evidence="1">
    <location>
        <begin position="113"/>
        <end position="122"/>
    </location>
</feature>
<feature type="compositionally biased region" description="Polar residues" evidence="1">
    <location>
        <begin position="474"/>
        <end position="487"/>
    </location>
</feature>
<gene>
    <name evidence="2" type="ORF">BO71DRAFT_348650</name>
</gene>
<dbReference type="AlphaFoldDB" id="A0A319DGP3"/>
<feature type="region of interest" description="Disordered" evidence="1">
    <location>
        <begin position="371"/>
        <end position="447"/>
    </location>
</feature>
<dbReference type="STRING" id="1448320.A0A319DGP3"/>
<feature type="non-terminal residue" evidence="2">
    <location>
        <position position="663"/>
    </location>
</feature>
<name>A0A319DGP3_9EURO</name>
<evidence type="ECO:0000256" key="1">
    <source>
        <dbReference type="SAM" id="MobiDB-lite"/>
    </source>
</evidence>
<dbReference type="EMBL" id="KZ825835">
    <property type="protein sequence ID" value="PYH96586.1"/>
    <property type="molecule type" value="Genomic_DNA"/>
</dbReference>
<proteinExistence type="predicted"/>
<protein>
    <recommendedName>
        <fullName evidence="4">Protamine P1</fullName>
    </recommendedName>
</protein>
<organism evidence="2 3">
    <name type="scientific">Aspergillus ellipticus CBS 707.79</name>
    <dbReference type="NCBI Taxonomy" id="1448320"/>
    <lineage>
        <taxon>Eukaryota</taxon>
        <taxon>Fungi</taxon>
        <taxon>Dikarya</taxon>
        <taxon>Ascomycota</taxon>
        <taxon>Pezizomycotina</taxon>
        <taxon>Eurotiomycetes</taxon>
        <taxon>Eurotiomycetidae</taxon>
        <taxon>Eurotiales</taxon>
        <taxon>Aspergillaceae</taxon>
        <taxon>Aspergillus</taxon>
        <taxon>Aspergillus subgen. Circumdati</taxon>
    </lineage>
</organism>
<evidence type="ECO:0000313" key="2">
    <source>
        <dbReference type="EMBL" id="PYH96586.1"/>
    </source>
</evidence>
<sequence length="663" mass="72182">MPRQPVSPLSLETCSPSPPDLKDDPLAGSDDDLDDDERAAQHQRIERLAEAYLQGTPLFILSASLRGPLDKGWTNPWRKNRRKATGSEQKAGQKQQTSERPMVPETNTRKRPLYRDSQDVSHPKAPVPRADPAYSSKEESRCNASGEPKLKRARESRTGTTSSVGTPKRTMPWKRAIGSSGQASASTPFQHTDESWLKKDCVGIGFRKVDPPTSPTTSISSRHRETKDYTIQVPGTTYRIATKPFRRDRTHSQDDTANGTQIPDSVKAQLINKNADAQSNLPGPSSEADEQQNSLHVLSSTSHLAKFEYRRIKSPRNTTDDVKSSVISPVRNDAHPDQATTAEDDQGSCQAPTAQSAASVQVIEANLSNDHNINGSDVAKQSTTDHLSTLQSERVQPIKDPDGANISDRFPSAQQVSRNPTMEHTSLHTISAAKPHSCDGDTIPDPEFNTQAALLHAQKSFQDDLGSPEHTPEATPNRTSTPANNITPFYRMNTPDTVGQFSRARAPATARLPLMSTQCIIDAVTPFTFSTEKKARPRFMSPREPMSNRNGPGTVSFDMSSSPASENDNDDDPTIIPPRSPLYQDIADDTQIGALPMTLSDPNPPTVQDGQGAAPGADSFNESQAIAEIGSWLQQSFEVNSEIQQCRNTKPGPSSSAGIGRSS</sequence>
<evidence type="ECO:0008006" key="4">
    <source>
        <dbReference type="Google" id="ProtNLM"/>
    </source>
</evidence>
<feature type="region of interest" description="Disordered" evidence="1">
    <location>
        <begin position="239"/>
        <end position="264"/>
    </location>
</feature>